<keyword evidence="8" id="KW-1185">Reference proteome</keyword>
<accession>A0AAD5QME1</accession>
<keyword evidence="3 6" id="KW-0812">Transmembrane</keyword>
<dbReference type="GO" id="GO:0007606">
    <property type="term" value="P:sensory perception of chemical stimulus"/>
    <property type="evidence" value="ECO:0007669"/>
    <property type="project" value="InterPro"/>
</dbReference>
<dbReference type="EMBL" id="JAHQIW010001244">
    <property type="protein sequence ID" value="KAJ1351836.1"/>
    <property type="molecule type" value="Genomic_DNA"/>
</dbReference>
<sequence length="219" mass="24507">MCIERSVATIRSNKYESNGIALGLILFAFMIAADVAAANYVYDIDDFATKVLSMTNAPPTATPKFNHVAILAIAISLACIVTFHILSRLNKRRCALNTAALSARFQTRENAFTTQFATHIASIQVVFFIFYSSCGILIRTFGPEAFPNKALYASLRLIYYVNPFFLVVLSIYSLYLLKNYHLHRVNDIRSVVMMESRGAAGTRNYEAVVAKAWQLKQQP</sequence>
<feature type="transmembrane region" description="Helical" evidence="6">
    <location>
        <begin position="158"/>
        <end position="177"/>
    </location>
</feature>
<dbReference type="PANTHER" id="PTHR31216:SF11">
    <property type="entry name" value="SERPENTINE RECEPTOR CLASS BETA-16-RELATED"/>
    <property type="match status" value="1"/>
</dbReference>
<dbReference type="PANTHER" id="PTHR31216">
    <property type="entry name" value="SERPENTINE RECEPTOR CLASS BETA-1-RELATED-RELATED"/>
    <property type="match status" value="1"/>
</dbReference>
<dbReference type="InterPro" id="IPR019408">
    <property type="entry name" value="7TM_GPCR_serpentine_rcpt_Srab"/>
</dbReference>
<organism evidence="7 8">
    <name type="scientific">Parelaphostrongylus tenuis</name>
    <name type="common">Meningeal worm</name>
    <dbReference type="NCBI Taxonomy" id="148309"/>
    <lineage>
        <taxon>Eukaryota</taxon>
        <taxon>Metazoa</taxon>
        <taxon>Ecdysozoa</taxon>
        <taxon>Nematoda</taxon>
        <taxon>Chromadorea</taxon>
        <taxon>Rhabditida</taxon>
        <taxon>Rhabditina</taxon>
        <taxon>Rhabditomorpha</taxon>
        <taxon>Strongyloidea</taxon>
        <taxon>Metastrongylidae</taxon>
        <taxon>Parelaphostrongylus</taxon>
    </lineage>
</organism>
<feature type="transmembrane region" description="Helical" evidence="6">
    <location>
        <begin position="20"/>
        <end position="42"/>
    </location>
</feature>
<evidence type="ECO:0000256" key="5">
    <source>
        <dbReference type="ARBA" id="ARBA00023136"/>
    </source>
</evidence>
<evidence type="ECO:0000313" key="8">
    <source>
        <dbReference type="Proteomes" id="UP001196413"/>
    </source>
</evidence>
<keyword evidence="5 6" id="KW-0472">Membrane</keyword>
<comment type="similarity">
    <text evidence="2">Belongs to the nematode receptor-like protein srb family.</text>
</comment>
<evidence type="ECO:0000256" key="6">
    <source>
        <dbReference type="SAM" id="Phobius"/>
    </source>
</evidence>
<dbReference type="PRINTS" id="PR00699">
    <property type="entry name" value="TMPROTEINSRB"/>
</dbReference>
<reference evidence="7" key="1">
    <citation type="submission" date="2021-06" db="EMBL/GenBank/DDBJ databases">
        <title>Parelaphostrongylus tenuis whole genome reference sequence.</title>
        <authorList>
            <person name="Garwood T.J."/>
            <person name="Larsen P.A."/>
            <person name="Fountain-Jones N.M."/>
            <person name="Garbe J.R."/>
            <person name="Macchietto M.G."/>
            <person name="Kania S.A."/>
            <person name="Gerhold R.W."/>
            <person name="Richards J.E."/>
            <person name="Wolf T.M."/>
        </authorList>
    </citation>
    <scope>NUCLEOTIDE SEQUENCE</scope>
    <source>
        <strain evidence="7">MNPRO001-30</strain>
        <tissue evidence="7">Meninges</tissue>
    </source>
</reference>
<protein>
    <recommendedName>
        <fullName evidence="9">G protein-coupled receptor</fullName>
    </recommendedName>
</protein>
<evidence type="ECO:0000256" key="2">
    <source>
        <dbReference type="ARBA" id="ARBA00006860"/>
    </source>
</evidence>
<keyword evidence="4 6" id="KW-1133">Transmembrane helix</keyword>
<dbReference type="Pfam" id="PF10292">
    <property type="entry name" value="7TM_GPCR_Srab"/>
    <property type="match status" value="1"/>
</dbReference>
<dbReference type="GO" id="GO:0004888">
    <property type="term" value="F:transmembrane signaling receptor activity"/>
    <property type="evidence" value="ECO:0007669"/>
    <property type="project" value="InterPro"/>
</dbReference>
<feature type="transmembrane region" description="Helical" evidence="6">
    <location>
        <begin position="116"/>
        <end position="138"/>
    </location>
</feature>
<evidence type="ECO:0000256" key="4">
    <source>
        <dbReference type="ARBA" id="ARBA00022989"/>
    </source>
</evidence>
<dbReference type="AlphaFoldDB" id="A0AAD5QME1"/>
<dbReference type="InterPro" id="IPR002184">
    <property type="entry name" value="7TM_GPCR_serpentine_rcpt_Srb"/>
</dbReference>
<dbReference type="GO" id="GO:0016020">
    <property type="term" value="C:membrane"/>
    <property type="evidence" value="ECO:0007669"/>
    <property type="project" value="UniProtKB-SubCell"/>
</dbReference>
<comment type="subcellular location">
    <subcellularLocation>
        <location evidence="1">Membrane</location>
        <topology evidence="1">Multi-pass membrane protein</topology>
    </subcellularLocation>
</comment>
<evidence type="ECO:0008006" key="9">
    <source>
        <dbReference type="Google" id="ProtNLM"/>
    </source>
</evidence>
<evidence type="ECO:0000313" key="7">
    <source>
        <dbReference type="EMBL" id="KAJ1351836.1"/>
    </source>
</evidence>
<comment type="caution">
    <text evidence="7">The sequence shown here is derived from an EMBL/GenBank/DDBJ whole genome shotgun (WGS) entry which is preliminary data.</text>
</comment>
<evidence type="ECO:0000256" key="1">
    <source>
        <dbReference type="ARBA" id="ARBA00004141"/>
    </source>
</evidence>
<gene>
    <name evidence="7" type="ORF">KIN20_007987</name>
</gene>
<feature type="transmembrane region" description="Helical" evidence="6">
    <location>
        <begin position="68"/>
        <end position="86"/>
    </location>
</feature>
<evidence type="ECO:0000256" key="3">
    <source>
        <dbReference type="ARBA" id="ARBA00022692"/>
    </source>
</evidence>
<dbReference type="Proteomes" id="UP001196413">
    <property type="component" value="Unassembled WGS sequence"/>
</dbReference>
<proteinExistence type="inferred from homology"/>
<name>A0AAD5QME1_PARTN</name>